<dbReference type="RefSeq" id="WP_048094658.1">
    <property type="nucleotide sequence ID" value="NZ_CP011267.1"/>
</dbReference>
<dbReference type="Proteomes" id="UP000034723">
    <property type="component" value="Chromosome"/>
</dbReference>
<dbReference type="GO" id="GO:0003677">
    <property type="term" value="F:DNA binding"/>
    <property type="evidence" value="ECO:0007669"/>
    <property type="project" value="InterPro"/>
</dbReference>
<accession>A0A0F7IEL9</accession>
<dbReference type="PROSITE" id="PS51740">
    <property type="entry name" value="SPOVT_ABRB"/>
    <property type="match status" value="1"/>
</dbReference>
<dbReference type="InParanoid" id="A0A0F7IEL9"/>
<dbReference type="PANTHER" id="PTHR34860">
    <property type="entry name" value="REPRESSOR-LIKE PROTEIN SSO7C3"/>
    <property type="match status" value="1"/>
</dbReference>
<dbReference type="NCBIfam" id="TIGR01439">
    <property type="entry name" value="lp_hng_hel_AbrB"/>
    <property type="match status" value="1"/>
</dbReference>
<dbReference type="HOGENOM" id="CLU_2519613_0_0_2"/>
<reference evidence="2 3" key="1">
    <citation type="submission" date="2015-04" db="EMBL/GenBank/DDBJ databases">
        <title>The complete genome sequence of the hyperthermophilic, obligate iron-reducing archaeon Geoglobus ahangari strain 234T.</title>
        <authorList>
            <person name="Manzella M.P."/>
            <person name="Holmes D.E."/>
            <person name="Rocheleau J.M."/>
            <person name="Chung A."/>
            <person name="Reguera G."/>
            <person name="Kashefi K."/>
        </authorList>
    </citation>
    <scope>NUCLEOTIDE SEQUENCE [LARGE SCALE GENOMIC DNA]</scope>
    <source>
        <strain evidence="2 3">234</strain>
    </source>
</reference>
<dbReference type="Gene3D" id="2.10.260.10">
    <property type="match status" value="1"/>
</dbReference>
<dbReference type="STRING" id="113653.GAH_00647"/>
<dbReference type="AlphaFoldDB" id="A0A0F7IEL9"/>
<gene>
    <name evidence="2" type="ORF">GAH_00647</name>
</gene>
<evidence type="ECO:0000313" key="3">
    <source>
        <dbReference type="Proteomes" id="UP000034723"/>
    </source>
</evidence>
<dbReference type="KEGG" id="gah:GAH_00647"/>
<evidence type="ECO:0000313" key="2">
    <source>
        <dbReference type="EMBL" id="AKG92014.1"/>
    </source>
</evidence>
<name>A0A0F7IEL9_9EURY</name>
<feature type="domain" description="SpoVT-AbrB" evidence="1">
    <location>
        <begin position="2"/>
        <end position="47"/>
    </location>
</feature>
<evidence type="ECO:0000259" key="1">
    <source>
        <dbReference type="PROSITE" id="PS51740"/>
    </source>
</evidence>
<dbReference type="SUPFAM" id="SSF89447">
    <property type="entry name" value="AbrB/MazE/MraZ-like"/>
    <property type="match status" value="1"/>
</dbReference>
<dbReference type="Pfam" id="PF04014">
    <property type="entry name" value="MazE_antitoxin"/>
    <property type="match status" value="1"/>
</dbReference>
<keyword evidence="3" id="KW-1185">Reference proteome</keyword>
<sequence length="84" mass="9799">MVRTRTVGKKGQVTIPKEIRDRFGLKEGKKVIFEVKGDEIILRPEKAGKDYVEEFTSVIKKKLEAPNAVELKRLYYGQIEERLY</sequence>
<dbReference type="InterPro" id="IPR052975">
    <property type="entry name" value="Repressor-like_regulatory"/>
</dbReference>
<dbReference type="GeneID" id="24803227"/>
<protein>
    <submittedName>
        <fullName evidence="2">Transcriptional regulator, AbrB family</fullName>
    </submittedName>
</protein>
<dbReference type="InterPro" id="IPR007159">
    <property type="entry name" value="SpoVT-AbrB_dom"/>
</dbReference>
<dbReference type="SMART" id="SM00966">
    <property type="entry name" value="SpoVT_AbrB"/>
    <property type="match status" value="1"/>
</dbReference>
<organism evidence="2 3">
    <name type="scientific">Geoglobus ahangari</name>
    <dbReference type="NCBI Taxonomy" id="113653"/>
    <lineage>
        <taxon>Archaea</taxon>
        <taxon>Methanobacteriati</taxon>
        <taxon>Methanobacteriota</taxon>
        <taxon>Archaeoglobi</taxon>
        <taxon>Archaeoglobales</taxon>
        <taxon>Archaeoglobaceae</taxon>
        <taxon>Geoglobus</taxon>
    </lineage>
</organism>
<dbReference type="InterPro" id="IPR037914">
    <property type="entry name" value="SpoVT-AbrB_sf"/>
</dbReference>
<dbReference type="PATRIC" id="fig|113653.22.peg.647"/>
<dbReference type="EMBL" id="CP011267">
    <property type="protein sequence ID" value="AKG92014.1"/>
    <property type="molecule type" value="Genomic_DNA"/>
</dbReference>
<proteinExistence type="predicted"/>
<dbReference type="OrthoDB" id="30861at2157"/>
<dbReference type="PANTHER" id="PTHR34860:SF7">
    <property type="entry name" value="TRANSCRIPTION REGULATOR, SPOVT_ABRB FAMILY"/>
    <property type="match status" value="1"/>
</dbReference>